<evidence type="ECO:0000313" key="2">
    <source>
        <dbReference type="Proteomes" id="UP000199520"/>
    </source>
</evidence>
<proteinExistence type="predicted"/>
<dbReference type="STRING" id="1123291.SAMN04490355_108115"/>
<gene>
    <name evidence="1" type="ORF">SAMN04490355_108115</name>
</gene>
<name>A0A1I4Q2L1_9FIRM</name>
<protein>
    <submittedName>
        <fullName evidence="1">Uncharacterized protein</fullName>
    </submittedName>
</protein>
<keyword evidence="2" id="KW-1185">Reference proteome</keyword>
<evidence type="ECO:0000313" key="1">
    <source>
        <dbReference type="EMBL" id="SFM34289.1"/>
    </source>
</evidence>
<dbReference type="EMBL" id="FOTS01000081">
    <property type="protein sequence ID" value="SFM34289.1"/>
    <property type="molecule type" value="Genomic_DNA"/>
</dbReference>
<dbReference type="AlphaFoldDB" id="A0A1I4Q2L1"/>
<dbReference type="Proteomes" id="UP000199520">
    <property type="component" value="Unassembled WGS sequence"/>
</dbReference>
<accession>A0A1I4Q2L1</accession>
<reference evidence="2" key="1">
    <citation type="submission" date="2016-10" db="EMBL/GenBank/DDBJ databases">
        <authorList>
            <person name="Varghese N."/>
            <person name="Submissions S."/>
        </authorList>
    </citation>
    <scope>NUCLEOTIDE SEQUENCE [LARGE SCALE GENOMIC DNA]</scope>
    <source>
        <strain evidence="2">DSM 13327</strain>
    </source>
</reference>
<sequence>MARFFLCCVLYKDKNSLTDNIFKKNKAKQNSKGHWFGGGCNKI</sequence>
<organism evidence="1 2">
    <name type="scientific">Pelosinus propionicus DSM 13327</name>
    <dbReference type="NCBI Taxonomy" id="1123291"/>
    <lineage>
        <taxon>Bacteria</taxon>
        <taxon>Bacillati</taxon>
        <taxon>Bacillota</taxon>
        <taxon>Negativicutes</taxon>
        <taxon>Selenomonadales</taxon>
        <taxon>Sporomusaceae</taxon>
        <taxon>Pelosinus</taxon>
    </lineage>
</organism>